<dbReference type="EMBL" id="CM000768">
    <property type="protein sequence ID" value="KXG21429.1"/>
    <property type="molecule type" value="Genomic_DNA"/>
</dbReference>
<evidence type="ECO:0000313" key="3">
    <source>
        <dbReference type="Proteomes" id="UP000000768"/>
    </source>
</evidence>
<feature type="region of interest" description="Disordered" evidence="1">
    <location>
        <begin position="120"/>
        <end position="170"/>
    </location>
</feature>
<evidence type="ECO:0000313" key="2">
    <source>
        <dbReference type="EMBL" id="KXG21429.1"/>
    </source>
</evidence>
<feature type="region of interest" description="Disordered" evidence="1">
    <location>
        <begin position="453"/>
        <end position="502"/>
    </location>
</feature>
<feature type="compositionally biased region" description="Acidic residues" evidence="1">
    <location>
        <begin position="490"/>
        <end position="502"/>
    </location>
</feature>
<evidence type="ECO:0008006" key="4">
    <source>
        <dbReference type="Google" id="ProtNLM"/>
    </source>
</evidence>
<feature type="compositionally biased region" description="Polar residues" evidence="1">
    <location>
        <begin position="150"/>
        <end position="170"/>
    </location>
</feature>
<feature type="non-terminal residue" evidence="2">
    <location>
        <position position="1"/>
    </location>
</feature>
<dbReference type="InParanoid" id="A0A1B6P6T7"/>
<organism evidence="2 3">
    <name type="scientific">Sorghum bicolor</name>
    <name type="common">Sorghum</name>
    <name type="synonym">Sorghum vulgare</name>
    <dbReference type="NCBI Taxonomy" id="4558"/>
    <lineage>
        <taxon>Eukaryota</taxon>
        <taxon>Viridiplantae</taxon>
        <taxon>Streptophyta</taxon>
        <taxon>Embryophyta</taxon>
        <taxon>Tracheophyta</taxon>
        <taxon>Spermatophyta</taxon>
        <taxon>Magnoliopsida</taxon>
        <taxon>Liliopsida</taxon>
        <taxon>Poales</taxon>
        <taxon>Poaceae</taxon>
        <taxon>PACMAD clade</taxon>
        <taxon>Panicoideae</taxon>
        <taxon>Andropogonodae</taxon>
        <taxon>Andropogoneae</taxon>
        <taxon>Sorghinae</taxon>
        <taxon>Sorghum</taxon>
    </lineage>
</organism>
<reference evidence="2 3" key="1">
    <citation type="journal article" date="2009" name="Nature">
        <title>The Sorghum bicolor genome and the diversification of grasses.</title>
        <authorList>
            <person name="Paterson A.H."/>
            <person name="Bowers J.E."/>
            <person name="Bruggmann R."/>
            <person name="Dubchak I."/>
            <person name="Grimwood J."/>
            <person name="Gundlach H."/>
            <person name="Haberer G."/>
            <person name="Hellsten U."/>
            <person name="Mitros T."/>
            <person name="Poliakov A."/>
            <person name="Schmutz J."/>
            <person name="Spannagl M."/>
            <person name="Tang H."/>
            <person name="Wang X."/>
            <person name="Wicker T."/>
            <person name="Bharti A.K."/>
            <person name="Chapman J."/>
            <person name="Feltus F.A."/>
            <person name="Gowik U."/>
            <person name="Grigoriev I.V."/>
            <person name="Lyons E."/>
            <person name="Maher C.A."/>
            <person name="Martis M."/>
            <person name="Narechania A."/>
            <person name="Otillar R.P."/>
            <person name="Penning B.W."/>
            <person name="Salamov A.A."/>
            <person name="Wang Y."/>
            <person name="Zhang L."/>
            <person name="Carpita N.C."/>
            <person name="Freeling M."/>
            <person name="Gingle A.R."/>
            <person name="Hash C.T."/>
            <person name="Keller B."/>
            <person name="Klein P."/>
            <person name="Kresovich S."/>
            <person name="McCann M.C."/>
            <person name="Ming R."/>
            <person name="Peterson D.G."/>
            <person name="Mehboob-ur-Rahman"/>
            <person name="Ware D."/>
            <person name="Westhoff P."/>
            <person name="Mayer K.F."/>
            <person name="Messing J."/>
            <person name="Rokhsar D.S."/>
        </authorList>
    </citation>
    <scope>NUCLEOTIDE SEQUENCE [LARGE SCALE GENOMIC DNA]</scope>
    <source>
        <strain evidence="3">cv. BTx623</strain>
    </source>
</reference>
<sequence length="502" mass="56065">DNLVALGPIQFGDVRLTFTEHNKGRNWRRAYFNTECWLMLLDFLADYWEDKYIQNALASFGKLLHWRNDGGRLVRLILKAMVVDLQSVPQFIVFSETQSLESDSWTVQCEILQSKLLGAGPQDEAPFPQAPIPPGAGPVQNEEEHEQDEGQLQAQEGGNENGHMQAQGQQQEVDLDAWALWPEPQNQVILDQEPEIENEENPFGPQNEEEIPKNEHGQQGANGEIVDEAPGQQIGMEIDEGPEQPQDQGQNLNVGFDMILGPQEDPVWAERHRNAEATRLWAQFFAIGNQGNSHASIPSQWANFFTVMLLNPEKLDWAKEFLSSNISSTLGNVNGVIDFFIPRSCPSQIKCITSSATSAELGKERGENIKKSNISQEVQQEPEIQKDSTPMKTAGKRVVPVVDTGLRRSSRIKQVSGGYKTVTCSDRRCIRKLGTKFANLKEEQLSDKVLTTKRSKITPVGRNSVAQSKKSKPTDKGTESKENESGKDADDQEKEGEDDSIN</sequence>
<proteinExistence type="predicted"/>
<accession>A0A1B6P6T7</accession>
<reference evidence="3" key="2">
    <citation type="journal article" date="2018" name="Plant J.">
        <title>The Sorghum bicolor reference genome: improved assembly, gene annotations, a transcriptome atlas, and signatures of genome organization.</title>
        <authorList>
            <person name="McCormick R.F."/>
            <person name="Truong S.K."/>
            <person name="Sreedasyam A."/>
            <person name="Jenkins J."/>
            <person name="Shu S."/>
            <person name="Sims D."/>
            <person name="Kennedy M."/>
            <person name="Amirebrahimi M."/>
            <person name="Weers B.D."/>
            <person name="McKinley B."/>
            <person name="Mattison A."/>
            <person name="Morishige D.T."/>
            <person name="Grimwood J."/>
            <person name="Schmutz J."/>
            <person name="Mullet J.E."/>
        </authorList>
    </citation>
    <scope>NUCLEOTIDE SEQUENCE [LARGE SCALE GENOMIC DNA]</scope>
    <source>
        <strain evidence="3">cv. BTx623</strain>
    </source>
</reference>
<dbReference type="Gramene" id="KXG21429">
    <property type="protein sequence ID" value="KXG21429"/>
    <property type="gene ID" value="SORBI_3009G060900"/>
</dbReference>
<gene>
    <name evidence="2" type="ORF">SORBI_3009G060900</name>
</gene>
<dbReference type="PANTHER" id="PTHR33075">
    <property type="entry name" value="OS02G0499800 PROTEIN"/>
    <property type="match status" value="1"/>
</dbReference>
<protein>
    <recommendedName>
        <fullName evidence="4">DUF4283 domain-containing protein</fullName>
    </recommendedName>
</protein>
<dbReference type="OMA" id="LADYWED"/>
<dbReference type="PANTHER" id="PTHR33075:SF7">
    <property type="entry name" value="OS02G0303350 PROTEIN"/>
    <property type="match status" value="1"/>
</dbReference>
<keyword evidence="3" id="KW-1185">Reference proteome</keyword>
<feature type="region of interest" description="Disordered" evidence="1">
    <location>
        <begin position="198"/>
        <end position="220"/>
    </location>
</feature>
<dbReference type="Proteomes" id="UP000000768">
    <property type="component" value="Chromosome 9"/>
</dbReference>
<dbReference type="STRING" id="4558.A0A1B6P6T7"/>
<dbReference type="AlphaFoldDB" id="A0A1B6P6T7"/>
<name>A0A1B6P6T7_SORBI</name>
<feature type="compositionally biased region" description="Basic and acidic residues" evidence="1">
    <location>
        <begin position="472"/>
        <end position="489"/>
    </location>
</feature>
<evidence type="ECO:0000256" key="1">
    <source>
        <dbReference type="SAM" id="MobiDB-lite"/>
    </source>
</evidence>